<dbReference type="Proteomes" id="UP000176998">
    <property type="component" value="Unassembled WGS sequence"/>
</dbReference>
<dbReference type="AlphaFoldDB" id="A0A1G4BDI2"/>
<evidence type="ECO:0000313" key="2">
    <source>
        <dbReference type="Proteomes" id="UP000176998"/>
    </source>
</evidence>
<evidence type="ECO:0000313" key="1">
    <source>
        <dbReference type="EMBL" id="OHE99448.1"/>
    </source>
</evidence>
<keyword evidence="2" id="KW-1185">Reference proteome</keyword>
<dbReference type="RefSeq" id="XP_022476597.1">
    <property type="nucleotide sequence ID" value="XM_022616892.1"/>
</dbReference>
<reference evidence="1 2" key="1">
    <citation type="submission" date="2016-09" db="EMBL/GenBank/DDBJ databases">
        <authorList>
            <person name="Capua I."/>
            <person name="De Benedictis P."/>
            <person name="Joannis T."/>
            <person name="Lombin L.H."/>
            <person name="Cattoli G."/>
        </authorList>
    </citation>
    <scope>NUCLEOTIDE SEQUENCE [LARGE SCALE GENOMIC DNA]</scope>
    <source>
        <strain evidence="1 2">IMI 309357</strain>
    </source>
</reference>
<comment type="caution">
    <text evidence="1">The sequence shown here is derived from an EMBL/GenBank/DDBJ whole genome shotgun (WGS) entry which is preliminary data.</text>
</comment>
<gene>
    <name evidence="1" type="ORF">CORC01_05248</name>
</gene>
<proteinExistence type="predicted"/>
<accession>A0A1G4BDI2</accession>
<name>A0A1G4BDI2_9PEZI</name>
<organism evidence="1 2">
    <name type="scientific">Colletotrichum orchidophilum</name>
    <dbReference type="NCBI Taxonomy" id="1209926"/>
    <lineage>
        <taxon>Eukaryota</taxon>
        <taxon>Fungi</taxon>
        <taxon>Dikarya</taxon>
        <taxon>Ascomycota</taxon>
        <taxon>Pezizomycotina</taxon>
        <taxon>Sordariomycetes</taxon>
        <taxon>Hypocreomycetidae</taxon>
        <taxon>Glomerellales</taxon>
        <taxon>Glomerellaceae</taxon>
        <taxon>Colletotrichum</taxon>
    </lineage>
</organism>
<protein>
    <submittedName>
        <fullName evidence="1">Uncharacterized protein</fullName>
    </submittedName>
</protein>
<sequence>MPPMDDLTAGCLTPWMQAAWCWSTNCRTRNDCLALKDSGAAATEAENNRSSERCMTSDGSGRLKPLLTLCTADLKSPYVMAEEDYGARHWNPRKDAIDALDHHRNDAISCVNGRSRAISRFH</sequence>
<dbReference type="EMBL" id="MJBS01000036">
    <property type="protein sequence ID" value="OHE99448.1"/>
    <property type="molecule type" value="Genomic_DNA"/>
</dbReference>
<dbReference type="GeneID" id="34558402"/>